<proteinExistence type="predicted"/>
<feature type="region of interest" description="Disordered" evidence="1">
    <location>
        <begin position="1"/>
        <end position="49"/>
    </location>
</feature>
<dbReference type="Proteomes" id="UP001177003">
    <property type="component" value="Chromosome 2"/>
</dbReference>
<protein>
    <submittedName>
        <fullName evidence="2">Uncharacterized protein</fullName>
    </submittedName>
</protein>
<sequence>MESEDIFHSASEPKIEEVHDSPSAAMAEEHDHQKEDETLSTQEDDDDDRYDNIELLNEIDFTGMNDDISTNIEFDLDDEEFGPFPGIPSSCPNKVDEVASSATKTRDEGNILKILLSTSKPLEASTIFETGGSSSISEYSPTRPSLDEASIRLVKHLSQHSPTSSRGKGISFREECTGDDKSSTFDLREEIGILHQELIEKTIQMDRLTSYIEDLRAKDEEKTKQIKDLQTNLGSVTASYFILKNVLYDTFGEKFKALFQQPHGIDDPPTAPTQSVSEDFPVDPPAPRTTTTVNKFEKEPEGSRARIMIKQGKRTITANKREGLLFMKNSNENRKAKDLVLTVTDIKKRKFGDEYGDRSGIQMWTFDPTTNMWVVKRNLGVPEYYKSTPDFNSWTKVDLVELLRAPFHNPSEDPSASIFKRFLDRQVKENFLSMKTERALYRKEKEILDPESGEPMKIILWPATKQQKEIPIPQHFHEGYLDKMEFWPYDDETATAAIKFKDQEQVLRLISANDLLRFRERDIRTSSHHQIICKKAVMEAAAKEFTANMATIIKGRL</sequence>
<keyword evidence="3" id="KW-1185">Reference proteome</keyword>
<evidence type="ECO:0000256" key="1">
    <source>
        <dbReference type="SAM" id="MobiDB-lite"/>
    </source>
</evidence>
<feature type="compositionally biased region" description="Basic and acidic residues" evidence="1">
    <location>
        <begin position="1"/>
        <end position="20"/>
    </location>
</feature>
<gene>
    <name evidence="2" type="ORF">LSALG_LOCUS11467</name>
</gene>
<reference evidence="2" key="1">
    <citation type="submission" date="2023-04" db="EMBL/GenBank/DDBJ databases">
        <authorList>
            <person name="Vijverberg K."/>
            <person name="Xiong W."/>
            <person name="Schranz E."/>
        </authorList>
    </citation>
    <scope>NUCLEOTIDE SEQUENCE</scope>
</reference>
<organism evidence="2 3">
    <name type="scientific">Lactuca saligna</name>
    <name type="common">Willowleaf lettuce</name>
    <dbReference type="NCBI Taxonomy" id="75948"/>
    <lineage>
        <taxon>Eukaryota</taxon>
        <taxon>Viridiplantae</taxon>
        <taxon>Streptophyta</taxon>
        <taxon>Embryophyta</taxon>
        <taxon>Tracheophyta</taxon>
        <taxon>Spermatophyta</taxon>
        <taxon>Magnoliopsida</taxon>
        <taxon>eudicotyledons</taxon>
        <taxon>Gunneridae</taxon>
        <taxon>Pentapetalae</taxon>
        <taxon>asterids</taxon>
        <taxon>campanulids</taxon>
        <taxon>Asterales</taxon>
        <taxon>Asteraceae</taxon>
        <taxon>Cichorioideae</taxon>
        <taxon>Cichorieae</taxon>
        <taxon>Lactucinae</taxon>
        <taxon>Lactuca</taxon>
    </lineage>
</organism>
<evidence type="ECO:0000313" key="2">
    <source>
        <dbReference type="EMBL" id="CAI9271189.1"/>
    </source>
</evidence>
<name>A0AA35V626_LACSI</name>
<feature type="compositionally biased region" description="Basic and acidic residues" evidence="1">
    <location>
        <begin position="27"/>
        <end position="37"/>
    </location>
</feature>
<dbReference type="AlphaFoldDB" id="A0AA35V626"/>
<accession>A0AA35V626</accession>
<feature type="region of interest" description="Disordered" evidence="1">
    <location>
        <begin position="262"/>
        <end position="302"/>
    </location>
</feature>
<evidence type="ECO:0000313" key="3">
    <source>
        <dbReference type="Proteomes" id="UP001177003"/>
    </source>
</evidence>
<dbReference type="EMBL" id="OX465078">
    <property type="protein sequence ID" value="CAI9271189.1"/>
    <property type="molecule type" value="Genomic_DNA"/>
</dbReference>